<dbReference type="PROSITE" id="PS00380">
    <property type="entry name" value="RHODANESE_1"/>
    <property type="match status" value="1"/>
</dbReference>
<dbReference type="PROSITE" id="PS01148">
    <property type="entry name" value="UPF0033"/>
    <property type="match status" value="1"/>
</dbReference>
<accession>A0A521EK19</accession>
<dbReference type="InterPro" id="IPR036868">
    <property type="entry name" value="TusA-like_sf"/>
</dbReference>
<dbReference type="InterPro" id="IPR001763">
    <property type="entry name" value="Rhodanese-like_dom"/>
</dbReference>
<feature type="domain" description="Rhodanese" evidence="1">
    <location>
        <begin position="104"/>
        <end position="189"/>
    </location>
</feature>
<dbReference type="Pfam" id="PF01206">
    <property type="entry name" value="TusA"/>
    <property type="match status" value="1"/>
</dbReference>
<organism evidence="2 3">
    <name type="scientific">Melghirimyces algeriensis</name>
    <dbReference type="NCBI Taxonomy" id="910412"/>
    <lineage>
        <taxon>Bacteria</taxon>
        <taxon>Bacillati</taxon>
        <taxon>Bacillota</taxon>
        <taxon>Bacilli</taxon>
        <taxon>Bacillales</taxon>
        <taxon>Thermoactinomycetaceae</taxon>
        <taxon>Melghirimyces</taxon>
    </lineage>
</organism>
<dbReference type="InterPro" id="IPR001455">
    <property type="entry name" value="TusA-like"/>
</dbReference>
<dbReference type="EMBL" id="FXTI01000009">
    <property type="protein sequence ID" value="SMO83490.1"/>
    <property type="molecule type" value="Genomic_DNA"/>
</dbReference>
<keyword evidence="3" id="KW-1185">Reference proteome</keyword>
<proteinExistence type="predicted"/>
<dbReference type="InterPro" id="IPR001307">
    <property type="entry name" value="Thiosulphate_STrfase_CS"/>
</dbReference>
<name>A0A521EK19_9BACL</name>
<evidence type="ECO:0000259" key="1">
    <source>
        <dbReference type="PROSITE" id="PS50206"/>
    </source>
</evidence>
<sequence length="190" mass="21474">MTTSYQVDKTLDCKGLSCPMPVIQTKKAVEALKPGQILQVEATDKGSLADLKSWAQRTGHHYLGSKEDGDVIRHFLRKAAEGKEKHEKTYPHVANLEEMEQKRNDPDVEIVDVREPMEYTFGHIPGAKSIPLGELEERISELNPTKEYYVICQTGTRSDAACQLLNEKGFSKVKNVVPGMKEWNKEMEKD</sequence>
<keyword evidence="2" id="KW-0808">Transferase</keyword>
<dbReference type="SUPFAM" id="SSF64307">
    <property type="entry name" value="SirA-like"/>
    <property type="match status" value="1"/>
</dbReference>
<dbReference type="PROSITE" id="PS50206">
    <property type="entry name" value="RHODANESE_3"/>
    <property type="match status" value="1"/>
</dbReference>
<protein>
    <submittedName>
        <fullName evidence="2">Rhodanese-related sulfurtransferase</fullName>
    </submittedName>
</protein>
<dbReference type="AlphaFoldDB" id="A0A521EK19"/>
<dbReference type="PANTHER" id="PTHR43031">
    <property type="entry name" value="FAD-DEPENDENT OXIDOREDUCTASE"/>
    <property type="match status" value="1"/>
</dbReference>
<gene>
    <name evidence="2" type="ORF">SAMN06264849_10973</name>
</gene>
<reference evidence="2 3" key="1">
    <citation type="submission" date="2017-05" db="EMBL/GenBank/DDBJ databases">
        <authorList>
            <person name="Varghese N."/>
            <person name="Submissions S."/>
        </authorList>
    </citation>
    <scope>NUCLEOTIDE SEQUENCE [LARGE SCALE GENOMIC DNA]</scope>
    <source>
        <strain evidence="2 3">DSM 45474</strain>
    </source>
</reference>
<dbReference type="SMART" id="SM00450">
    <property type="entry name" value="RHOD"/>
    <property type="match status" value="1"/>
</dbReference>
<dbReference type="PANTHER" id="PTHR43031:SF1">
    <property type="entry name" value="PYRIDINE NUCLEOTIDE-DISULPHIDE OXIDOREDUCTASE"/>
    <property type="match status" value="1"/>
</dbReference>
<dbReference type="Gene3D" id="3.30.110.40">
    <property type="entry name" value="TusA-like domain"/>
    <property type="match status" value="1"/>
</dbReference>
<dbReference type="Gene3D" id="3.40.250.10">
    <property type="entry name" value="Rhodanese-like domain"/>
    <property type="match status" value="1"/>
</dbReference>
<dbReference type="Proteomes" id="UP000315636">
    <property type="component" value="Unassembled WGS sequence"/>
</dbReference>
<dbReference type="RefSeq" id="WP_142506214.1">
    <property type="nucleotide sequence ID" value="NZ_FXTI01000009.1"/>
</dbReference>
<dbReference type="InterPro" id="IPR050229">
    <property type="entry name" value="GlpE_sulfurtransferase"/>
</dbReference>
<dbReference type="SUPFAM" id="SSF52821">
    <property type="entry name" value="Rhodanese/Cell cycle control phosphatase"/>
    <property type="match status" value="1"/>
</dbReference>
<dbReference type="Pfam" id="PF00581">
    <property type="entry name" value="Rhodanese"/>
    <property type="match status" value="1"/>
</dbReference>
<dbReference type="CDD" id="cd00158">
    <property type="entry name" value="RHOD"/>
    <property type="match status" value="1"/>
</dbReference>
<dbReference type="InterPro" id="IPR036873">
    <property type="entry name" value="Rhodanese-like_dom_sf"/>
</dbReference>
<dbReference type="GO" id="GO:0004792">
    <property type="term" value="F:thiosulfate-cyanide sulfurtransferase activity"/>
    <property type="evidence" value="ECO:0007669"/>
    <property type="project" value="InterPro"/>
</dbReference>
<dbReference type="CDD" id="cd00291">
    <property type="entry name" value="SirA_YedF_YeeD"/>
    <property type="match status" value="1"/>
</dbReference>
<evidence type="ECO:0000313" key="2">
    <source>
        <dbReference type="EMBL" id="SMO83490.1"/>
    </source>
</evidence>
<evidence type="ECO:0000313" key="3">
    <source>
        <dbReference type="Proteomes" id="UP000315636"/>
    </source>
</evidence>
<dbReference type="OrthoDB" id="9796234at2"/>